<dbReference type="InterPro" id="IPR036875">
    <property type="entry name" value="Znf_CCHC_sf"/>
</dbReference>
<feature type="domain" description="SLC41A/MgtE integral membrane" evidence="10">
    <location>
        <begin position="366"/>
        <end position="498"/>
    </location>
</feature>
<evidence type="ECO:0000256" key="3">
    <source>
        <dbReference type="ARBA" id="ARBA00022448"/>
    </source>
</evidence>
<comment type="caution">
    <text evidence="11">The sequence shown here is derived from an EMBL/GenBank/DDBJ whole genome shotgun (WGS) entry which is preliminary data.</text>
</comment>
<feature type="transmembrane region" description="Helical" evidence="9">
    <location>
        <begin position="402"/>
        <end position="429"/>
    </location>
</feature>
<feature type="transmembrane region" description="Helical" evidence="9">
    <location>
        <begin position="480"/>
        <end position="501"/>
    </location>
</feature>
<feature type="transmembrane region" description="Helical" evidence="9">
    <location>
        <begin position="513"/>
        <end position="532"/>
    </location>
</feature>
<feature type="transmembrane region" description="Helical" evidence="9">
    <location>
        <begin position="641"/>
        <end position="657"/>
    </location>
</feature>
<dbReference type="GO" id="GO:0005886">
    <property type="term" value="C:plasma membrane"/>
    <property type="evidence" value="ECO:0007669"/>
    <property type="project" value="TreeGrafter"/>
</dbReference>
<dbReference type="GO" id="GO:0008270">
    <property type="term" value="F:zinc ion binding"/>
    <property type="evidence" value="ECO:0007669"/>
    <property type="project" value="InterPro"/>
</dbReference>
<evidence type="ECO:0000256" key="9">
    <source>
        <dbReference type="SAM" id="Phobius"/>
    </source>
</evidence>
<dbReference type="InterPro" id="IPR036739">
    <property type="entry name" value="SLC41_membr_dom_sf"/>
</dbReference>
<dbReference type="PANTHER" id="PTHR16228">
    <property type="entry name" value="DIVALENT CATION TRANSPORTER SOLUTE CARRIER FAMILY 41"/>
    <property type="match status" value="1"/>
</dbReference>
<feature type="domain" description="SLC41A/MgtE integral membrane" evidence="10">
    <location>
        <begin position="578"/>
        <end position="726"/>
    </location>
</feature>
<keyword evidence="8 9" id="KW-0472">Membrane</keyword>
<dbReference type="FunFam" id="1.10.357.20:FF:000001">
    <property type="entry name" value="Solute carrier family 41 member 2"/>
    <property type="match status" value="1"/>
</dbReference>
<sequence>MTYYDSRRVETFFGIKKQTSKDITDKGRKNDLLLHSADMDVQDIYYAMEDTITTEIEDEYEQIRDQVVEKRKYSELRRKFLEKGKLLTLASILEISRIMEVSKEQAAKIENVQMINKVEDNGDKKCFRYGLPGHLSFNKNCPARNEVCRKCQIKEHFAKQCGTKKENSTDLKVKVSGVQLGVLIDSSSTCNVVDLKSWEYLEYHKITCTSEKTSTSLTPYGNGNKIDVVGKFTAVVDTEDRKKEESYGSEAMGSINHVQHIPKSPAETPSPSSAFETNPAIDTEITLVNSQQDNSDNDNGRLPDVVVVAKVCDDEEQIQETYFSIAIQVFIPFLIAGFGMVFAGLVLDKIQHWPVFEEITELVILIPALLGLKGNLEMTLASRLSTQANLGHMDTAKQQVNIIVGNLTLIQCQAIVVGFLGAVVAVVMGGIKSNDVELDHAYLLCASSLVTVSIASLVLGLITAGVIVLSRHCHINPDNVATPIAASLGDITSLTLLSWVSTVLYDSIGTQDWLAPLIIAGYILAIPLWVWIAKRNLHTREVLYHGWTPVMGAMLISSMGGLILDFMVSRFEGIAVFQPLINGIGGNLVAVQSSRISTALHKQAELGILTPENNADEDTVIFISPVTGFCGKGVHARTTRVLMSMVLPGHIIFIYTIDYMKDGDTSLSSWFVVVYLCAALMQVATLLYVAYIMIHWMWKRKIDPDNSAIPYLTSIGDLLGISLLAIAFQFLYLISDHDPETGNR</sequence>
<proteinExistence type="inferred from homology"/>
<keyword evidence="6 9" id="KW-1133">Transmembrane helix</keyword>
<dbReference type="EMBL" id="JANEYF010003657">
    <property type="protein sequence ID" value="KAJ8934863.1"/>
    <property type="molecule type" value="Genomic_DNA"/>
</dbReference>
<keyword evidence="4 9" id="KW-0812">Transmembrane</keyword>
<dbReference type="AlphaFoldDB" id="A0AAV8X7R4"/>
<keyword evidence="5" id="KW-0460">Magnesium</keyword>
<evidence type="ECO:0000256" key="6">
    <source>
        <dbReference type="ARBA" id="ARBA00022989"/>
    </source>
</evidence>
<comment type="similarity">
    <text evidence="2">Belongs to the SLC41A transporter family.</text>
</comment>
<keyword evidence="3" id="KW-0813">Transport</keyword>
<organism evidence="11 12">
    <name type="scientific">Rhamnusium bicolor</name>
    <dbReference type="NCBI Taxonomy" id="1586634"/>
    <lineage>
        <taxon>Eukaryota</taxon>
        <taxon>Metazoa</taxon>
        <taxon>Ecdysozoa</taxon>
        <taxon>Arthropoda</taxon>
        <taxon>Hexapoda</taxon>
        <taxon>Insecta</taxon>
        <taxon>Pterygota</taxon>
        <taxon>Neoptera</taxon>
        <taxon>Endopterygota</taxon>
        <taxon>Coleoptera</taxon>
        <taxon>Polyphaga</taxon>
        <taxon>Cucujiformia</taxon>
        <taxon>Chrysomeloidea</taxon>
        <taxon>Cerambycidae</taxon>
        <taxon>Lepturinae</taxon>
        <taxon>Rhagiini</taxon>
        <taxon>Rhamnusium</taxon>
    </lineage>
</organism>
<comment type="subcellular location">
    <subcellularLocation>
        <location evidence="1">Membrane</location>
        <topology evidence="1">Multi-pass membrane protein</topology>
    </subcellularLocation>
</comment>
<evidence type="ECO:0000256" key="7">
    <source>
        <dbReference type="ARBA" id="ARBA00023065"/>
    </source>
</evidence>
<dbReference type="Gene3D" id="1.10.357.20">
    <property type="entry name" value="SLC41 divalent cation transporters, integral membrane domain"/>
    <property type="match status" value="2"/>
</dbReference>
<protein>
    <recommendedName>
        <fullName evidence="10">SLC41A/MgtE integral membrane domain-containing protein</fullName>
    </recommendedName>
</protein>
<reference evidence="11" key="1">
    <citation type="journal article" date="2023" name="Insect Mol. Biol.">
        <title>Genome sequencing provides insights into the evolution of gene families encoding plant cell wall-degrading enzymes in longhorned beetles.</title>
        <authorList>
            <person name="Shin N.R."/>
            <person name="Okamura Y."/>
            <person name="Kirsch R."/>
            <person name="Pauchet Y."/>
        </authorList>
    </citation>
    <scope>NUCLEOTIDE SEQUENCE</scope>
    <source>
        <strain evidence="11">RBIC_L_NR</strain>
    </source>
</reference>
<evidence type="ECO:0000256" key="4">
    <source>
        <dbReference type="ARBA" id="ARBA00022692"/>
    </source>
</evidence>
<feature type="transmembrane region" description="Helical" evidence="9">
    <location>
        <begin position="322"/>
        <end position="347"/>
    </location>
</feature>
<dbReference type="SUPFAM" id="SSF161093">
    <property type="entry name" value="MgtE membrane domain-like"/>
    <property type="match status" value="2"/>
</dbReference>
<evidence type="ECO:0000256" key="8">
    <source>
        <dbReference type="ARBA" id="ARBA00023136"/>
    </source>
</evidence>
<evidence type="ECO:0000256" key="1">
    <source>
        <dbReference type="ARBA" id="ARBA00004141"/>
    </source>
</evidence>
<gene>
    <name evidence="11" type="ORF">NQ314_013137</name>
</gene>
<feature type="transmembrane region" description="Helical" evidence="9">
    <location>
        <begin position="441"/>
        <end position="468"/>
    </location>
</feature>
<dbReference type="Proteomes" id="UP001162156">
    <property type="component" value="Unassembled WGS sequence"/>
</dbReference>
<evidence type="ECO:0000259" key="10">
    <source>
        <dbReference type="Pfam" id="PF01769"/>
    </source>
</evidence>
<dbReference type="InterPro" id="IPR045349">
    <property type="entry name" value="SLC41A1-3"/>
</dbReference>
<feature type="transmembrane region" description="Helical" evidence="9">
    <location>
        <begin position="544"/>
        <end position="564"/>
    </location>
</feature>
<accession>A0AAV8X7R4</accession>
<keyword evidence="7" id="KW-0406">Ion transport</keyword>
<evidence type="ECO:0000256" key="5">
    <source>
        <dbReference type="ARBA" id="ARBA00022842"/>
    </source>
</evidence>
<feature type="transmembrane region" description="Helical" evidence="9">
    <location>
        <begin position="669"/>
        <end position="694"/>
    </location>
</feature>
<evidence type="ECO:0000313" key="12">
    <source>
        <dbReference type="Proteomes" id="UP001162156"/>
    </source>
</evidence>
<name>A0AAV8X7R4_9CUCU</name>
<dbReference type="InterPro" id="IPR006667">
    <property type="entry name" value="SLC41_membr_dom"/>
</dbReference>
<feature type="transmembrane region" description="Helical" evidence="9">
    <location>
        <begin position="715"/>
        <end position="734"/>
    </location>
</feature>
<dbReference type="Pfam" id="PF01769">
    <property type="entry name" value="MgtE"/>
    <property type="match status" value="2"/>
</dbReference>
<evidence type="ECO:0000256" key="2">
    <source>
        <dbReference type="ARBA" id="ARBA00009749"/>
    </source>
</evidence>
<dbReference type="GO" id="GO:0003676">
    <property type="term" value="F:nucleic acid binding"/>
    <property type="evidence" value="ECO:0007669"/>
    <property type="project" value="InterPro"/>
</dbReference>
<dbReference type="SUPFAM" id="SSF57756">
    <property type="entry name" value="Retrovirus zinc finger-like domains"/>
    <property type="match status" value="1"/>
</dbReference>
<dbReference type="Gene3D" id="4.10.60.10">
    <property type="entry name" value="Zinc finger, CCHC-type"/>
    <property type="match status" value="1"/>
</dbReference>
<keyword evidence="12" id="KW-1185">Reference proteome</keyword>
<dbReference type="GO" id="GO:0008324">
    <property type="term" value="F:monoatomic cation transmembrane transporter activity"/>
    <property type="evidence" value="ECO:0007669"/>
    <property type="project" value="InterPro"/>
</dbReference>
<evidence type="ECO:0000313" key="11">
    <source>
        <dbReference type="EMBL" id="KAJ8934863.1"/>
    </source>
</evidence>
<dbReference type="PANTHER" id="PTHR16228:SF7">
    <property type="entry name" value="SLC41A_MGTE INTEGRAL MEMBRANE DOMAIN-CONTAINING PROTEIN"/>
    <property type="match status" value="1"/>
</dbReference>